<sequence>MTQDTRRPRRILLTGGTGFIGLRVAAALAAQGIVPRLFDLEAAIRRTVLPKGCEAAAGDVTDADSLARAGEGCDGIVHLAGLMTVDCAADPARAVRVNVLGSAHVFELARRLRVPVAWLSTAGVFGPDSATLPRPMTVYGVTKLAVEGLARVHAADHGLPSLGLRPYIVYGPGISSGIAAGPSIALAASVRREPAVIRFSGRVGFVHVDDVARLLAAAMLRPMQGATVLTMAGDTRGMADFTAELARQSGWDGIAIDGPPLRIPADLASDPVPDWLGTQPVTPIEEGIRRTLAELGG</sequence>
<accession>A0A7H9BR29</accession>
<dbReference type="AlphaFoldDB" id="A0A7H9BR29"/>
<organism evidence="4 5">
    <name type="scientific">Paracoccus pantotrophus</name>
    <name type="common">Thiosphaera pantotropha</name>
    <dbReference type="NCBI Taxonomy" id="82367"/>
    <lineage>
        <taxon>Bacteria</taxon>
        <taxon>Pseudomonadati</taxon>
        <taxon>Pseudomonadota</taxon>
        <taxon>Alphaproteobacteria</taxon>
        <taxon>Rhodobacterales</taxon>
        <taxon>Paracoccaceae</taxon>
        <taxon>Paracoccus</taxon>
    </lineage>
</organism>
<dbReference type="RefSeq" id="WP_024845246.1">
    <property type="nucleotide sequence ID" value="NZ_CP038206.1"/>
</dbReference>
<protein>
    <submittedName>
        <fullName evidence="4">NAD(P)-dependent oxidoreductase</fullName>
    </submittedName>
</protein>
<dbReference type="Proteomes" id="UP000509322">
    <property type="component" value="Chromosome 1"/>
</dbReference>
<comment type="pathway">
    <text evidence="1">Bacterial outer membrane biogenesis; LPS O-antigen biosynthesis.</text>
</comment>
<evidence type="ECO:0000313" key="5">
    <source>
        <dbReference type="Proteomes" id="UP000509322"/>
    </source>
</evidence>
<dbReference type="Pfam" id="PF01370">
    <property type="entry name" value="Epimerase"/>
    <property type="match status" value="1"/>
</dbReference>
<reference evidence="4 5" key="1">
    <citation type="submission" date="2020-07" db="EMBL/GenBank/DDBJ databases">
        <title>The complete genome of Paracoccus pantotrophus ACCC 10489.</title>
        <authorList>
            <person name="Si Y."/>
        </authorList>
    </citation>
    <scope>NUCLEOTIDE SEQUENCE [LARGE SCALE GENOMIC DNA]</scope>
    <source>
        <strain evidence="4 5">ACCC10489</strain>
    </source>
</reference>
<evidence type="ECO:0000256" key="2">
    <source>
        <dbReference type="ARBA" id="ARBA00007637"/>
    </source>
</evidence>
<name>A0A7H9BR29_PARPN</name>
<dbReference type="Gene3D" id="3.40.50.720">
    <property type="entry name" value="NAD(P)-binding Rossmann-like Domain"/>
    <property type="match status" value="1"/>
</dbReference>
<proteinExistence type="inferred from homology"/>
<evidence type="ECO:0000259" key="3">
    <source>
        <dbReference type="Pfam" id="PF01370"/>
    </source>
</evidence>
<evidence type="ECO:0000256" key="1">
    <source>
        <dbReference type="ARBA" id="ARBA00005125"/>
    </source>
</evidence>
<feature type="domain" description="NAD-dependent epimerase/dehydratase" evidence="3">
    <location>
        <begin position="11"/>
        <end position="225"/>
    </location>
</feature>
<dbReference type="InterPro" id="IPR001509">
    <property type="entry name" value="Epimerase_deHydtase"/>
</dbReference>
<dbReference type="SUPFAM" id="SSF51735">
    <property type="entry name" value="NAD(P)-binding Rossmann-fold domains"/>
    <property type="match status" value="1"/>
</dbReference>
<evidence type="ECO:0000313" key="4">
    <source>
        <dbReference type="EMBL" id="QLH13827.1"/>
    </source>
</evidence>
<comment type="similarity">
    <text evidence="2">Belongs to the NAD(P)-dependent epimerase/dehydratase family.</text>
</comment>
<dbReference type="PANTHER" id="PTHR43000">
    <property type="entry name" value="DTDP-D-GLUCOSE 4,6-DEHYDRATASE-RELATED"/>
    <property type="match status" value="1"/>
</dbReference>
<gene>
    <name evidence="4" type="ORF">HYQ43_06080</name>
</gene>
<dbReference type="CDD" id="cd08946">
    <property type="entry name" value="SDR_e"/>
    <property type="match status" value="1"/>
</dbReference>
<dbReference type="EMBL" id="CP058689">
    <property type="protein sequence ID" value="QLH13827.1"/>
    <property type="molecule type" value="Genomic_DNA"/>
</dbReference>
<dbReference type="InterPro" id="IPR036291">
    <property type="entry name" value="NAD(P)-bd_dom_sf"/>
</dbReference>